<reference evidence="1 2" key="1">
    <citation type="submission" date="2018-11" db="EMBL/GenBank/DDBJ databases">
        <title>Phylogenetic determinants of toxin gene distribution in genomes of Brevibacillus laterosporus.</title>
        <authorList>
            <person name="Glare T.R."/>
            <person name="Durrant A."/>
            <person name="Berry C."/>
            <person name="Palma L."/>
            <person name="Ormskirk M."/>
            <person name="Cox M.O."/>
        </authorList>
    </citation>
    <scope>NUCLEOTIDE SEQUENCE [LARGE SCALE GENOMIC DNA]</scope>
    <source>
        <strain evidence="1 2">1821L</strain>
    </source>
</reference>
<protein>
    <submittedName>
        <fullName evidence="1">Uncharacterized protein</fullName>
    </submittedName>
</protein>
<proteinExistence type="predicted"/>
<dbReference type="Proteomes" id="UP000319432">
    <property type="component" value="Chromosome"/>
</dbReference>
<name>A0A502IW84_BRELA</name>
<evidence type="ECO:0000313" key="2">
    <source>
        <dbReference type="Proteomes" id="UP000319432"/>
    </source>
</evidence>
<sequence>MYIKQRYLWLLFPVLVCLFGVGALLGQVTDKQSLAEENSTESFARSSWNTDQNNTNLKQLIDQLFVEKTTPFGVKIQNQTFSGSYRGNHFELSGALHGKKVKIERNNRGTSLVIDNDQQELYVLPYALYTPSEHASLLKGQLQQLQPVPLISRDEAGLQGYSVMLQPEKVKELLKVWLGPSFPAEKELIQLQQSTTIKYQLWYDDARKQLKRMVVLLQVKNQKGDKSDQLVFNF</sequence>
<organism evidence="1 2">
    <name type="scientific">Brevibacillus laterosporus</name>
    <name type="common">Bacillus laterosporus</name>
    <dbReference type="NCBI Taxonomy" id="1465"/>
    <lineage>
        <taxon>Bacteria</taxon>
        <taxon>Bacillati</taxon>
        <taxon>Bacillota</taxon>
        <taxon>Bacilli</taxon>
        <taxon>Bacillales</taxon>
        <taxon>Paenibacillaceae</taxon>
        <taxon>Brevibacillus</taxon>
    </lineage>
</organism>
<dbReference type="OrthoDB" id="2465684at2"/>
<dbReference type="AlphaFoldDB" id="A0A502IW84"/>
<dbReference type="EMBL" id="CP033464">
    <property type="protein sequence ID" value="QDX93859.1"/>
    <property type="molecule type" value="Genomic_DNA"/>
</dbReference>
<gene>
    <name evidence="1" type="ORF">EEL30_17095</name>
</gene>
<evidence type="ECO:0000313" key="1">
    <source>
        <dbReference type="EMBL" id="QDX93859.1"/>
    </source>
</evidence>
<accession>A0A502IW84</accession>
<keyword evidence="2" id="KW-1185">Reference proteome</keyword>